<evidence type="ECO:0000259" key="3">
    <source>
        <dbReference type="Pfam" id="PF00171"/>
    </source>
</evidence>
<dbReference type="PANTHER" id="PTHR43860:SF2">
    <property type="entry name" value="BETAINE ALDEHYDE DEHYDROGENASE-RELATED"/>
    <property type="match status" value="1"/>
</dbReference>
<dbReference type="InterPro" id="IPR016162">
    <property type="entry name" value="Ald_DH_N"/>
</dbReference>
<reference evidence="4" key="1">
    <citation type="submission" date="2023-05" db="EMBL/GenBank/DDBJ databases">
        <authorList>
            <person name="Huff M."/>
        </authorList>
    </citation>
    <scope>NUCLEOTIDE SEQUENCE</scope>
</reference>
<dbReference type="GO" id="GO:0019145">
    <property type="term" value="F:aminobutyraldehyde dehydrogenase (NAD+) activity"/>
    <property type="evidence" value="ECO:0007669"/>
    <property type="project" value="UniProtKB-ARBA"/>
</dbReference>
<proteinExistence type="inferred from homology"/>
<evidence type="ECO:0000256" key="1">
    <source>
        <dbReference type="ARBA" id="ARBA00009986"/>
    </source>
</evidence>
<keyword evidence="2" id="KW-0520">NAD</keyword>
<name>A0AAD1YYM4_9LAMI</name>
<dbReference type="Gene3D" id="3.40.605.10">
    <property type="entry name" value="Aldehyde Dehydrogenase, Chain A, domain 1"/>
    <property type="match status" value="2"/>
</dbReference>
<evidence type="ECO:0000313" key="5">
    <source>
        <dbReference type="Proteomes" id="UP000834106"/>
    </source>
</evidence>
<organism evidence="4 5">
    <name type="scientific">Fraxinus pennsylvanica</name>
    <dbReference type="NCBI Taxonomy" id="56036"/>
    <lineage>
        <taxon>Eukaryota</taxon>
        <taxon>Viridiplantae</taxon>
        <taxon>Streptophyta</taxon>
        <taxon>Embryophyta</taxon>
        <taxon>Tracheophyta</taxon>
        <taxon>Spermatophyta</taxon>
        <taxon>Magnoliopsida</taxon>
        <taxon>eudicotyledons</taxon>
        <taxon>Gunneridae</taxon>
        <taxon>Pentapetalae</taxon>
        <taxon>asterids</taxon>
        <taxon>lamiids</taxon>
        <taxon>Lamiales</taxon>
        <taxon>Oleaceae</taxon>
        <taxon>Oleeae</taxon>
        <taxon>Fraxinus</taxon>
    </lineage>
</organism>
<evidence type="ECO:0000256" key="2">
    <source>
        <dbReference type="ARBA" id="ARBA00023027"/>
    </source>
</evidence>
<dbReference type="EMBL" id="OU503039">
    <property type="protein sequence ID" value="CAI9759545.1"/>
    <property type="molecule type" value="Genomic_DNA"/>
</dbReference>
<dbReference type="InterPro" id="IPR015590">
    <property type="entry name" value="Aldehyde_DH_dom"/>
</dbReference>
<sequence>MPNLLITHIHVAYACLICTDNLYNSYDEFLGSSNGRIIVRMLVCIRIQKHWNGRRRDVGRSAAVRAVWVVDIVGLYDWVIGTTAEDVDVAVEAAQNAFYRNAGKDLASAAGAHRAKYLRAIAAKIIERKSELAKLEPIDSGKPLEEAAWDIDDVARCFEYHAELAEALDSKQKTSISLPMETFKYHVLREPLGVTGLITPCTCLELGEVCKEVGLPPGVLNIQTRLGREAGAPLASHPHVDKIAFTGSNATASDQINNVLPIAHVMGTNCLKLT</sequence>
<dbReference type="Proteomes" id="UP000834106">
    <property type="component" value="Chromosome 4"/>
</dbReference>
<feature type="domain" description="Aldehyde dehydrogenase" evidence="3">
    <location>
        <begin position="82"/>
        <end position="200"/>
    </location>
</feature>
<dbReference type="GO" id="GO:0110095">
    <property type="term" value="P:cellular detoxification of aldehyde"/>
    <property type="evidence" value="ECO:0007669"/>
    <property type="project" value="UniProtKB-ARBA"/>
</dbReference>
<dbReference type="Pfam" id="PF00171">
    <property type="entry name" value="Aldedh"/>
    <property type="match status" value="1"/>
</dbReference>
<dbReference type="InterPro" id="IPR016161">
    <property type="entry name" value="Ald_DH/histidinol_DH"/>
</dbReference>
<accession>A0AAD1YYM4</accession>
<keyword evidence="5" id="KW-1185">Reference proteome</keyword>
<evidence type="ECO:0000313" key="4">
    <source>
        <dbReference type="EMBL" id="CAI9759545.1"/>
    </source>
</evidence>
<dbReference type="AlphaFoldDB" id="A0AAD1YYM4"/>
<comment type="similarity">
    <text evidence="1">Belongs to the aldehyde dehydrogenase family.</text>
</comment>
<gene>
    <name evidence="4" type="ORF">FPE_LOCUS6975</name>
</gene>
<dbReference type="SUPFAM" id="SSF53720">
    <property type="entry name" value="ALDH-like"/>
    <property type="match status" value="1"/>
</dbReference>
<dbReference type="PANTHER" id="PTHR43860">
    <property type="entry name" value="BETAINE ALDEHYDE DEHYDROGENASE"/>
    <property type="match status" value="1"/>
</dbReference>
<protein>
    <recommendedName>
        <fullName evidence="3">Aldehyde dehydrogenase domain-containing protein</fullName>
    </recommendedName>
</protein>